<dbReference type="RefSeq" id="WP_157743202.1">
    <property type="nucleotide sequence ID" value="NZ_LT607412.1"/>
</dbReference>
<evidence type="ECO:0000313" key="2">
    <source>
        <dbReference type="Proteomes" id="UP000198243"/>
    </source>
</evidence>
<gene>
    <name evidence="1" type="ORF">GA0070607_4601</name>
</gene>
<evidence type="ECO:0000313" key="1">
    <source>
        <dbReference type="EMBL" id="SCF02823.1"/>
    </source>
</evidence>
<protein>
    <submittedName>
        <fullName evidence="1">Uncharacterized protein</fullName>
    </submittedName>
</protein>
<dbReference type="AlphaFoldDB" id="A0A1C4X2X4"/>
<keyword evidence="2" id="KW-1185">Reference proteome</keyword>
<dbReference type="EMBL" id="LT607412">
    <property type="protein sequence ID" value="SCF02823.1"/>
    <property type="molecule type" value="Genomic_DNA"/>
</dbReference>
<name>A0A1C4X2X4_9ACTN</name>
<proteinExistence type="predicted"/>
<dbReference type="OrthoDB" id="3316774at2"/>
<reference evidence="2" key="1">
    <citation type="submission" date="2016-06" db="EMBL/GenBank/DDBJ databases">
        <authorList>
            <person name="Varghese N."/>
            <person name="Submissions Spin"/>
        </authorList>
    </citation>
    <scope>NUCLEOTIDE SEQUENCE [LARGE SCALE GENOMIC DNA]</scope>
    <source>
        <strain evidence="2">DSM 44875</strain>
    </source>
</reference>
<organism evidence="1 2">
    <name type="scientific">Micromonospora coriariae</name>
    <dbReference type="NCBI Taxonomy" id="285665"/>
    <lineage>
        <taxon>Bacteria</taxon>
        <taxon>Bacillati</taxon>
        <taxon>Actinomycetota</taxon>
        <taxon>Actinomycetes</taxon>
        <taxon>Micromonosporales</taxon>
        <taxon>Micromonosporaceae</taxon>
        <taxon>Micromonospora</taxon>
    </lineage>
</organism>
<sequence length="384" mass="41542">MTPATPEERAKGLVNLLLDDRLKGANEPPGLREAIVDRLVGKVDDIGKRFGEQVDHLRSPSAQRIPDAYLADEEVVENELQAAAAGIRTARALEGVLSDPRQFEVHLSRRLAPNARWALLSEASRVPRPPTRASVLNWSLTPIPWVEDNAEWPPAGAITLADVRQLTGADGEPVRVSEEPYKGWVQLGMFERQATLGTRYPAVAARQILIATGLEACDRTPPVNSMPLSRAAPDAWTVCCDDLAPGLDADRARIALSSTGRPLAAIVDYEGQPGATAHDRGVGLQRFTLVPRIEIVALLGLRPETPALRHVLVDDNGAAIVGRQWHGFLIHDGSYTPLEPAIHGADLILRPDLYEIIVNTAGKDRLALGVTVSHFENAPSAGRS</sequence>
<dbReference type="Proteomes" id="UP000198243">
    <property type="component" value="Chromosome I"/>
</dbReference>
<accession>A0A1C4X2X4</accession>